<evidence type="ECO:0000256" key="3">
    <source>
        <dbReference type="SAM" id="Coils"/>
    </source>
</evidence>
<dbReference type="InterPro" id="IPR036249">
    <property type="entry name" value="Thioredoxin-like_sf"/>
</dbReference>
<comment type="caution">
    <text evidence="7">The sequence shown here is derived from an EMBL/GenBank/DDBJ whole genome shotgun (WGS) entry which is preliminary data.</text>
</comment>
<comment type="caution">
    <text evidence="2">Lacks conserved residue(s) required for the propagation of feature annotation.</text>
</comment>
<dbReference type="SMART" id="SM00271">
    <property type="entry name" value="DnaJ"/>
    <property type="match status" value="1"/>
</dbReference>
<dbReference type="SUPFAM" id="SSF46565">
    <property type="entry name" value="Chaperone J-domain"/>
    <property type="match status" value="1"/>
</dbReference>
<dbReference type="SMART" id="SM00230">
    <property type="entry name" value="CysPc"/>
    <property type="match status" value="1"/>
</dbReference>
<gene>
    <name evidence="7" type="ORF">PPERSA_03155</name>
</gene>
<evidence type="ECO:0000256" key="2">
    <source>
        <dbReference type="PROSITE-ProRule" id="PRU00239"/>
    </source>
</evidence>
<dbReference type="AlphaFoldDB" id="A0A0V0QIM0"/>
<feature type="compositionally biased region" description="Polar residues" evidence="4">
    <location>
        <begin position="637"/>
        <end position="648"/>
    </location>
</feature>
<dbReference type="PRINTS" id="PR00625">
    <property type="entry name" value="JDOMAIN"/>
</dbReference>
<dbReference type="OrthoDB" id="424753at2759"/>
<dbReference type="GO" id="GO:0006508">
    <property type="term" value="P:proteolysis"/>
    <property type="evidence" value="ECO:0007669"/>
    <property type="project" value="InterPro"/>
</dbReference>
<evidence type="ECO:0000313" key="7">
    <source>
        <dbReference type="EMBL" id="KRX02093.1"/>
    </source>
</evidence>
<reference evidence="7 8" key="1">
    <citation type="journal article" date="2015" name="Sci. Rep.">
        <title>Genome of the facultative scuticociliatosis pathogen Pseudocohnilembus persalinus provides insight into its virulence through horizontal gene transfer.</title>
        <authorList>
            <person name="Xiong J."/>
            <person name="Wang G."/>
            <person name="Cheng J."/>
            <person name="Tian M."/>
            <person name="Pan X."/>
            <person name="Warren A."/>
            <person name="Jiang C."/>
            <person name="Yuan D."/>
            <person name="Miao W."/>
        </authorList>
    </citation>
    <scope>NUCLEOTIDE SEQUENCE [LARGE SCALE GENOMIC DNA]</scope>
    <source>
        <strain evidence="7">36N120E</strain>
    </source>
</reference>
<feature type="region of interest" description="Disordered" evidence="4">
    <location>
        <begin position="827"/>
        <end position="848"/>
    </location>
</feature>
<dbReference type="PROSITE" id="PS50203">
    <property type="entry name" value="CALPAIN_CAT"/>
    <property type="match status" value="1"/>
</dbReference>
<feature type="domain" description="Calpain catalytic" evidence="6">
    <location>
        <begin position="65"/>
        <end position="300"/>
    </location>
</feature>
<dbReference type="SUPFAM" id="SSF52833">
    <property type="entry name" value="Thioredoxin-like"/>
    <property type="match status" value="2"/>
</dbReference>
<dbReference type="EMBL" id="LDAU01000158">
    <property type="protein sequence ID" value="KRX02093.1"/>
    <property type="molecule type" value="Genomic_DNA"/>
</dbReference>
<dbReference type="PROSITE" id="PS00636">
    <property type="entry name" value="DNAJ_1"/>
    <property type="match status" value="1"/>
</dbReference>
<dbReference type="InterPro" id="IPR036869">
    <property type="entry name" value="J_dom_sf"/>
</dbReference>
<keyword evidence="3" id="KW-0175">Coiled coil</keyword>
<dbReference type="PANTHER" id="PTHR45184">
    <property type="entry name" value="DNAJ PROTEIN ERDJ3A"/>
    <property type="match status" value="1"/>
</dbReference>
<dbReference type="Pfam" id="PF00648">
    <property type="entry name" value="Peptidase_C2"/>
    <property type="match status" value="1"/>
</dbReference>
<dbReference type="PROSITE" id="PS50076">
    <property type="entry name" value="DNAJ_2"/>
    <property type="match status" value="1"/>
</dbReference>
<dbReference type="InterPro" id="IPR022684">
    <property type="entry name" value="Calpain_cysteine_protease"/>
</dbReference>
<feature type="domain" description="J" evidence="5">
    <location>
        <begin position="705"/>
        <end position="773"/>
    </location>
</feature>
<accession>A0A0V0QIM0</accession>
<protein>
    <submittedName>
        <fullName evidence="7">Thioredoxin-like fold</fullName>
    </submittedName>
</protein>
<keyword evidence="8" id="KW-1185">Reference proteome</keyword>
<dbReference type="PRINTS" id="PR00704">
    <property type="entry name" value="CALPAIN"/>
</dbReference>
<evidence type="ECO:0000313" key="8">
    <source>
        <dbReference type="Proteomes" id="UP000054937"/>
    </source>
</evidence>
<organism evidence="7 8">
    <name type="scientific">Pseudocohnilembus persalinus</name>
    <name type="common">Ciliate</name>
    <dbReference type="NCBI Taxonomy" id="266149"/>
    <lineage>
        <taxon>Eukaryota</taxon>
        <taxon>Sar</taxon>
        <taxon>Alveolata</taxon>
        <taxon>Ciliophora</taxon>
        <taxon>Intramacronucleata</taxon>
        <taxon>Oligohymenophorea</taxon>
        <taxon>Scuticociliatia</taxon>
        <taxon>Philasterida</taxon>
        <taxon>Pseudocohnilembidae</taxon>
        <taxon>Pseudocohnilembus</taxon>
    </lineage>
</organism>
<dbReference type="Pfam" id="PF00226">
    <property type="entry name" value="DnaJ"/>
    <property type="match status" value="1"/>
</dbReference>
<dbReference type="SUPFAM" id="SSF54001">
    <property type="entry name" value="Cysteine proteinases"/>
    <property type="match status" value="1"/>
</dbReference>
<proteinExistence type="predicted"/>
<feature type="region of interest" description="Disordered" evidence="4">
    <location>
        <begin position="637"/>
        <end position="660"/>
    </location>
</feature>
<feature type="compositionally biased region" description="Acidic residues" evidence="4">
    <location>
        <begin position="649"/>
        <end position="660"/>
    </location>
</feature>
<dbReference type="InterPro" id="IPR038765">
    <property type="entry name" value="Papain-like_cys_pep_sf"/>
</dbReference>
<dbReference type="InterPro" id="IPR018253">
    <property type="entry name" value="DnaJ_domain_CS"/>
</dbReference>
<dbReference type="InterPro" id="IPR001300">
    <property type="entry name" value="Peptidase_C2_calpain_cat"/>
</dbReference>
<dbReference type="InterPro" id="IPR052842">
    <property type="entry name" value="ER_Co-chaperone"/>
</dbReference>
<evidence type="ECO:0000259" key="5">
    <source>
        <dbReference type="PROSITE" id="PS50076"/>
    </source>
</evidence>
<dbReference type="PANTHER" id="PTHR45184:SF2">
    <property type="entry name" value="CHROMOSOME UNDETERMINED SCAFFOLD_102, WHOLE GENOME SHOTGUN SEQUENCE"/>
    <property type="match status" value="1"/>
</dbReference>
<dbReference type="Gene3D" id="1.10.287.110">
    <property type="entry name" value="DnaJ domain"/>
    <property type="match status" value="1"/>
</dbReference>
<dbReference type="Gene3D" id="3.40.30.10">
    <property type="entry name" value="Glutaredoxin"/>
    <property type="match status" value="2"/>
</dbReference>
<dbReference type="InParanoid" id="A0A0V0QIM0"/>
<dbReference type="GO" id="GO:0004198">
    <property type="term" value="F:calcium-dependent cysteine-type endopeptidase activity"/>
    <property type="evidence" value="ECO:0007669"/>
    <property type="project" value="InterPro"/>
</dbReference>
<dbReference type="InterPro" id="IPR001623">
    <property type="entry name" value="DnaJ_domain"/>
</dbReference>
<feature type="coiled-coil region" evidence="3">
    <location>
        <begin position="357"/>
        <end position="384"/>
    </location>
</feature>
<evidence type="ECO:0000256" key="1">
    <source>
        <dbReference type="PIRSR" id="PIRSR622684-1"/>
    </source>
</evidence>
<dbReference type="CDD" id="cd06257">
    <property type="entry name" value="DnaJ"/>
    <property type="match status" value="1"/>
</dbReference>
<dbReference type="Proteomes" id="UP000054937">
    <property type="component" value="Unassembled WGS sequence"/>
</dbReference>
<sequence length="1204" mass="142852">MSRYKDEDFIDLQFIQICNNFNKKNKKQDQNVIENQEKKDQDSGQFQLEKEQEQKLELAQNEKENFIDEDFPPNENSLGKKVLKRKKLKRTVWKRALEFIKYEDLQVFQKNKEQKIIQGRIGDCYLINPVTILSLNGINYVERLFYIKQKNECGYYSVWLNIDGIWKYVVVDDFFPWRPEDNLPQFCYYSNQQIWPMVIEKAWAKLNGGYQYLWGGHSGQAFRVLTGAPVQFFSISKFLKDPRTKQKLYKKIKESLDKQYLVSFSTRRLNEHYQKLWTQGHSYALSSIDLEKNEISIRDPRREFCAFKREFVNISFDEVIYIFSGMFICKVVEKNVFSSFQVFGSGGSACMRKLIRIKFQNEKKEEKEKEINKENKEEQEQNKGIQDFWVSLFQASKRFYRKDQQYKNYKLSQVNFKVYQIIWKEKQEDEIEVIKMENQVNENEKGNFVKGIEKIELISEKKGKFLSKDIGINKQEFKGEIFLDIQADWETQYHKFLNIQVYYKNFIEFEEVDQSKINIDFQQLNLMCQRQKVENQKQQQKLQQEQKRKQKFAYQQLKIAQKLEQKQQKVGRQNFMSRNLSQTQKLAQQNENINQITSNKENQSENKIQNFLKQEQKQENQDQFLNKEKQLNFKMENSFSNDSLQTDSESQEEDFEKEEEMGQNLMRKKLFLVTFLVFIIFLSLGGEVECKHQKKNQQKKTKEQNHYQTLGVKQSASEQEIRKAYKKLAIKYHPDRINDQEEKEKASEKFAEINNAYEVLTDPKLREDYDFQLKYGFSKEQQQQQQQQQQWGHQQRGGNSFFDFFGGGGGGFGGFDFGNFGNFGNQQQQRNQQQYRNQQQQKRENYNQQYQKQQMKNAFKGSEVKNIDLEGLSQFFRREEVWLILFYEPGSVDQRVIESWREMAEKKRDIYVFAAVNCAEEEDICEDEFQVKLSQKEKMKVLGFPVRGGLKSSQSFSDFSRFEAKQIHRFAMQLLSNEKIYLLDSKNYLQVVGDVSKKMVILFTDKDKIPPVFSCIANQLESKFEFGVVYANQKELIKNFGVKEYPSLMILEDGFNYSGEFYKNEFKKENIAQFLKTLKSGQNQKNNKFIELTQEMINQSALCGKNDSKLCLILNLGNNFSILDQYDKIPGQYSNDPIRFLYIKQGFNNELQGEPGFVLVKGKRQKFTSAKIAEKSLNDFLDSALDGSSNFQSFNQSLFDNVFM</sequence>
<feature type="active site" evidence="1">
    <location>
        <position position="124"/>
    </location>
</feature>
<name>A0A0V0QIM0_PSEPJ</name>
<evidence type="ECO:0000259" key="6">
    <source>
        <dbReference type="PROSITE" id="PS50203"/>
    </source>
</evidence>
<evidence type="ECO:0000256" key="4">
    <source>
        <dbReference type="SAM" id="MobiDB-lite"/>
    </source>
</evidence>